<protein>
    <submittedName>
        <fullName evidence="1">Uncharacterized protein</fullName>
    </submittedName>
</protein>
<reference evidence="2" key="1">
    <citation type="submission" date="2013-09" db="EMBL/GenBank/DDBJ databases">
        <title>Corchorus olitorius genome sequencing.</title>
        <authorList>
            <person name="Alam M."/>
            <person name="Haque M.S."/>
            <person name="Islam M.S."/>
            <person name="Emdad E.M."/>
            <person name="Islam M.M."/>
            <person name="Ahmed B."/>
            <person name="Halim A."/>
            <person name="Hossen Q.M.M."/>
            <person name="Hossain M.Z."/>
            <person name="Ahmed R."/>
            <person name="Khan M.M."/>
            <person name="Islam R."/>
            <person name="Rashid M.M."/>
            <person name="Khan S.A."/>
            <person name="Rahman M.S."/>
            <person name="Alam M."/>
            <person name="Yahiya A.S."/>
            <person name="Khan M.S."/>
            <person name="Azam M.S."/>
            <person name="Haque T."/>
            <person name="Lashkar M.Z.H."/>
            <person name="Akhand A.I."/>
            <person name="Morshed G."/>
            <person name="Roy S."/>
            <person name="Uddin K.S."/>
            <person name="Rabeya T."/>
            <person name="Hossain A.S."/>
            <person name="Chowdhury A."/>
            <person name="Snigdha A.R."/>
            <person name="Mortoza M.S."/>
            <person name="Matin S.A."/>
            <person name="Hoque S.M.E."/>
            <person name="Islam M.K."/>
            <person name="Roy D.K."/>
            <person name="Haider R."/>
            <person name="Moosa M.M."/>
            <person name="Elias S.M."/>
            <person name="Hasan A.M."/>
            <person name="Jahan S."/>
            <person name="Shafiuddin M."/>
            <person name="Mahmood N."/>
            <person name="Shommy N.S."/>
        </authorList>
    </citation>
    <scope>NUCLEOTIDE SEQUENCE [LARGE SCALE GENOMIC DNA]</scope>
    <source>
        <strain evidence="2">cv. O-4</strain>
    </source>
</reference>
<evidence type="ECO:0000313" key="1">
    <source>
        <dbReference type="EMBL" id="OMO58562.1"/>
    </source>
</evidence>
<keyword evidence="2" id="KW-1185">Reference proteome</keyword>
<comment type="caution">
    <text evidence="1">The sequence shown here is derived from an EMBL/GenBank/DDBJ whole genome shotgun (WGS) entry which is preliminary data.</text>
</comment>
<sequence>MACMAHGGKSVQLGDHVSVYLKQGILSEPYKI</sequence>
<evidence type="ECO:0000313" key="2">
    <source>
        <dbReference type="Proteomes" id="UP000187203"/>
    </source>
</evidence>
<proteinExistence type="predicted"/>
<dbReference type="AlphaFoldDB" id="A0A1R3GKF5"/>
<dbReference type="EMBL" id="AWUE01022406">
    <property type="protein sequence ID" value="OMO58562.1"/>
    <property type="molecule type" value="Genomic_DNA"/>
</dbReference>
<organism evidence="1 2">
    <name type="scientific">Corchorus olitorius</name>
    <dbReference type="NCBI Taxonomy" id="93759"/>
    <lineage>
        <taxon>Eukaryota</taxon>
        <taxon>Viridiplantae</taxon>
        <taxon>Streptophyta</taxon>
        <taxon>Embryophyta</taxon>
        <taxon>Tracheophyta</taxon>
        <taxon>Spermatophyta</taxon>
        <taxon>Magnoliopsida</taxon>
        <taxon>eudicotyledons</taxon>
        <taxon>Gunneridae</taxon>
        <taxon>Pentapetalae</taxon>
        <taxon>rosids</taxon>
        <taxon>malvids</taxon>
        <taxon>Malvales</taxon>
        <taxon>Malvaceae</taxon>
        <taxon>Grewioideae</taxon>
        <taxon>Apeibeae</taxon>
        <taxon>Corchorus</taxon>
    </lineage>
</organism>
<dbReference type="Proteomes" id="UP000187203">
    <property type="component" value="Unassembled WGS sequence"/>
</dbReference>
<name>A0A1R3GKF5_9ROSI</name>
<gene>
    <name evidence="1" type="ORF">COLO4_34524</name>
</gene>
<accession>A0A1R3GKF5</accession>